<evidence type="ECO:0000256" key="7">
    <source>
        <dbReference type="ARBA" id="ARBA00022946"/>
    </source>
</evidence>
<name>A0AAW1PAS3_9CHLO</name>
<comment type="similarity">
    <text evidence="9">Belongs to the peptidase S9D family.</text>
</comment>
<dbReference type="GO" id="GO:0004252">
    <property type="term" value="F:serine-type endopeptidase activity"/>
    <property type="evidence" value="ECO:0007669"/>
    <property type="project" value="TreeGrafter"/>
</dbReference>
<dbReference type="Pfam" id="PF00326">
    <property type="entry name" value="Peptidase_S9"/>
    <property type="match status" value="1"/>
</dbReference>
<dbReference type="AlphaFoldDB" id="A0AAW1PAS3"/>
<proteinExistence type="inferred from homology"/>
<dbReference type="Gene3D" id="3.40.50.1820">
    <property type="entry name" value="alpha/beta hydrolase"/>
    <property type="match status" value="1"/>
</dbReference>
<gene>
    <name evidence="13" type="ORF">WJX73_010840</name>
</gene>
<keyword evidence="3" id="KW-0934">Plastid</keyword>
<comment type="function">
    <text evidence="8">Serine-type protease active in vitro against the LHCII N-terminal. Cleaves its substrate on the carboxy-side of Glu residues.</text>
</comment>
<reference evidence="13 14" key="1">
    <citation type="journal article" date="2024" name="Nat. Commun.">
        <title>Phylogenomics reveals the evolutionary origins of lichenization in chlorophyte algae.</title>
        <authorList>
            <person name="Puginier C."/>
            <person name="Libourel C."/>
            <person name="Otte J."/>
            <person name="Skaloud P."/>
            <person name="Haon M."/>
            <person name="Grisel S."/>
            <person name="Petersen M."/>
            <person name="Berrin J.G."/>
            <person name="Delaux P.M."/>
            <person name="Dal Grande F."/>
            <person name="Keller J."/>
        </authorList>
    </citation>
    <scope>NUCLEOTIDE SEQUENCE [LARGE SCALE GENOMIC DNA]</scope>
    <source>
        <strain evidence="13 14">SAG 2036</strain>
    </source>
</reference>
<evidence type="ECO:0000256" key="6">
    <source>
        <dbReference type="ARBA" id="ARBA00022825"/>
    </source>
</evidence>
<comment type="caution">
    <text evidence="13">The sequence shown here is derived from an EMBL/GenBank/DDBJ whole genome shotgun (WGS) entry which is preliminary data.</text>
</comment>
<evidence type="ECO:0000256" key="3">
    <source>
        <dbReference type="ARBA" id="ARBA00022640"/>
    </source>
</evidence>
<evidence type="ECO:0000256" key="9">
    <source>
        <dbReference type="ARBA" id="ARBA00060950"/>
    </source>
</evidence>
<accession>A0AAW1PAS3</accession>
<dbReference type="InterPro" id="IPR011042">
    <property type="entry name" value="6-blade_b-propeller_TolB-like"/>
</dbReference>
<keyword evidence="14" id="KW-1185">Reference proteome</keyword>
<dbReference type="SUPFAM" id="SSF82171">
    <property type="entry name" value="DPP6 N-terminal domain-like"/>
    <property type="match status" value="1"/>
</dbReference>
<organism evidence="13 14">
    <name type="scientific">Symbiochloris irregularis</name>
    <dbReference type="NCBI Taxonomy" id="706552"/>
    <lineage>
        <taxon>Eukaryota</taxon>
        <taxon>Viridiplantae</taxon>
        <taxon>Chlorophyta</taxon>
        <taxon>core chlorophytes</taxon>
        <taxon>Trebouxiophyceae</taxon>
        <taxon>Trebouxiales</taxon>
        <taxon>Trebouxiaceae</taxon>
        <taxon>Symbiochloris</taxon>
    </lineage>
</organism>
<dbReference type="SUPFAM" id="SSF53474">
    <property type="entry name" value="alpha/beta-Hydrolases"/>
    <property type="match status" value="1"/>
</dbReference>
<keyword evidence="2" id="KW-0150">Chloroplast</keyword>
<dbReference type="PANTHER" id="PTHR42776:SF28">
    <property type="entry name" value="GLUTAMYL ENDOPEPTIDASE, CHLOROPLASTIC-RELATED"/>
    <property type="match status" value="1"/>
</dbReference>
<evidence type="ECO:0000256" key="11">
    <source>
        <dbReference type="SAM" id="MobiDB-lite"/>
    </source>
</evidence>
<keyword evidence="4" id="KW-0645">Protease</keyword>
<dbReference type="FunFam" id="3.40.50.1820:FF:000049">
    <property type="entry name" value="probable glutamyl endopeptidase, chloroplastic"/>
    <property type="match status" value="1"/>
</dbReference>
<evidence type="ECO:0000256" key="10">
    <source>
        <dbReference type="ARBA" id="ARBA00073000"/>
    </source>
</evidence>
<keyword evidence="6" id="KW-0720">Serine protease</keyword>
<protein>
    <recommendedName>
        <fullName evidence="10">Probable glutamyl endopeptidase, chloroplastic</fullName>
    </recommendedName>
</protein>
<sequence length="882" mass="97802">MGAWSAVPPCNMTSKERGSLATQASQLADVPATASVPAATEVKQALPEPDIGYRQPPKEISDIVNEPVQPGLSISPDRKKVMQMYWPAPLPPITELARPELKLAGLRIDPEIAARSRMSYTLALGISDLTDTTVLPAPQDQETRITGYPAGFWLSYVTWSEDSRHIAFAVRSPGRSTDPPRKPLELWVADVATGKSRCILSSPEYGLNGVFHDYLWVDEDTIAALVVPQHRGAAPERPLAPSGPRISTNIQGSVSQARTYQDLLKSAYDEELFEHHAMSDLVYVKVSTGEITQLNDTRMYTAFAPSPNGEFLAVSWMERPFSYNVPCGRFPKRVQVWDRQGNVVREVAALPLAEDIPITFNSTRKGPRNIEWRADKPAELCWIECQDGGNPAVEVLPRDIVYTLPMHGVDPSSNGATHQPRVLATTDMRCGGVAWGSDDLALLYESWWKTRRSKVWSLRPGDPSEDKRILFERNYEDAYSNPGSPANRRNSLGQYVLAMVDGERKLLLQGPGASQEGSDKGCGNRPFLDLLDVDTGTTKRLWQSSPPFLESSGTLLVYPDDTVRLEGLQLLITRETQDDQAQFYIKTLTAEGAEVQERQLSRFPHPHPTLKGTSKEILRYKRGDGVDLTATLYTPPGYDRERDGPLPCILWAYPREYKSKDAAGQLTRSPYRFNSIGSQSPLLWLSRKYAVLDGPTMPIIAEGDEEPNDTYVEQLTQSARAAIEEAVRQGVADPKRIAVGGHSYGAFMAANLLAHAPDLFACGIAKSGAYNRTLTPFGFQAEERTIWQAPDTYQQMSPFMQANKIKQPLLLIHGEDDDNSGTFPLQSERLYAALKGHGAPARLVLLPHESHGYRARESVLHALYEMDAWLEAWCGADVTSKM</sequence>
<feature type="region of interest" description="Disordered" evidence="11">
    <location>
        <begin position="1"/>
        <end position="22"/>
    </location>
</feature>
<dbReference type="InterPro" id="IPR029058">
    <property type="entry name" value="AB_hydrolase_fold"/>
</dbReference>
<evidence type="ECO:0000256" key="8">
    <source>
        <dbReference type="ARBA" id="ARBA00054431"/>
    </source>
</evidence>
<dbReference type="Proteomes" id="UP001465755">
    <property type="component" value="Unassembled WGS sequence"/>
</dbReference>
<evidence type="ECO:0000256" key="4">
    <source>
        <dbReference type="ARBA" id="ARBA00022670"/>
    </source>
</evidence>
<dbReference type="PANTHER" id="PTHR42776">
    <property type="entry name" value="SERINE PEPTIDASE S9 FAMILY MEMBER"/>
    <property type="match status" value="1"/>
</dbReference>
<comment type="subcellular location">
    <subcellularLocation>
        <location evidence="1">Plastid</location>
        <location evidence="1">Chloroplast stroma</location>
    </subcellularLocation>
</comment>
<dbReference type="GO" id="GO:0009570">
    <property type="term" value="C:chloroplast stroma"/>
    <property type="evidence" value="ECO:0007669"/>
    <property type="project" value="UniProtKB-SubCell"/>
</dbReference>
<evidence type="ECO:0000256" key="1">
    <source>
        <dbReference type="ARBA" id="ARBA00004470"/>
    </source>
</evidence>
<dbReference type="EMBL" id="JALJOQ010000040">
    <property type="protein sequence ID" value="KAK9805982.1"/>
    <property type="molecule type" value="Genomic_DNA"/>
</dbReference>
<feature type="domain" description="Peptidase S9 prolyl oligopeptidase catalytic" evidence="12">
    <location>
        <begin position="721"/>
        <end position="875"/>
    </location>
</feature>
<dbReference type="InterPro" id="IPR001375">
    <property type="entry name" value="Peptidase_S9_cat"/>
</dbReference>
<keyword evidence="7" id="KW-0809">Transit peptide</keyword>
<evidence type="ECO:0000256" key="2">
    <source>
        <dbReference type="ARBA" id="ARBA00022528"/>
    </source>
</evidence>
<dbReference type="GO" id="GO:0006508">
    <property type="term" value="P:proteolysis"/>
    <property type="evidence" value="ECO:0007669"/>
    <property type="project" value="UniProtKB-KW"/>
</dbReference>
<evidence type="ECO:0000259" key="12">
    <source>
        <dbReference type="Pfam" id="PF00326"/>
    </source>
</evidence>
<evidence type="ECO:0000313" key="13">
    <source>
        <dbReference type="EMBL" id="KAK9805982.1"/>
    </source>
</evidence>
<evidence type="ECO:0000313" key="14">
    <source>
        <dbReference type="Proteomes" id="UP001465755"/>
    </source>
</evidence>
<dbReference type="Gene3D" id="2.120.10.30">
    <property type="entry name" value="TolB, C-terminal domain"/>
    <property type="match status" value="1"/>
</dbReference>
<evidence type="ECO:0000256" key="5">
    <source>
        <dbReference type="ARBA" id="ARBA00022801"/>
    </source>
</evidence>
<keyword evidence="5" id="KW-0378">Hydrolase</keyword>